<dbReference type="Gene3D" id="3.30.70.120">
    <property type="match status" value="1"/>
</dbReference>
<evidence type="ECO:0000313" key="9">
    <source>
        <dbReference type="Proteomes" id="UP000250257"/>
    </source>
</evidence>
<dbReference type="CDD" id="cd16380">
    <property type="entry name" value="YitT_C"/>
    <property type="match status" value="1"/>
</dbReference>
<dbReference type="Proteomes" id="UP000250257">
    <property type="component" value="Unassembled WGS sequence"/>
</dbReference>
<dbReference type="InterPro" id="IPR003740">
    <property type="entry name" value="YitT"/>
</dbReference>
<evidence type="ECO:0000259" key="7">
    <source>
        <dbReference type="Pfam" id="PF10035"/>
    </source>
</evidence>
<feature type="transmembrane region" description="Helical" evidence="6">
    <location>
        <begin position="164"/>
        <end position="182"/>
    </location>
</feature>
<keyword evidence="3 6" id="KW-0812">Transmembrane</keyword>
<comment type="subcellular location">
    <subcellularLocation>
        <location evidence="1">Cell membrane</location>
        <topology evidence="1">Multi-pass membrane protein</topology>
    </subcellularLocation>
</comment>
<protein>
    <submittedName>
        <fullName evidence="8">Uncharacterized BCR, YitT family COG1284</fullName>
    </submittedName>
</protein>
<dbReference type="AlphaFoldDB" id="A0A2X3H9K4"/>
<reference evidence="8 9" key="1">
    <citation type="submission" date="2018-06" db="EMBL/GenBank/DDBJ databases">
        <authorList>
            <consortium name="Pathogen Informatics"/>
            <person name="Doyle S."/>
        </authorList>
    </citation>
    <scope>NUCLEOTIDE SEQUENCE [LARGE SCALE GENOMIC DNA]</scope>
    <source>
        <strain evidence="8 9">NCTC13940</strain>
    </source>
</reference>
<evidence type="ECO:0000256" key="1">
    <source>
        <dbReference type="ARBA" id="ARBA00004651"/>
    </source>
</evidence>
<organism evidence="8 9">
    <name type="scientific">Listeria fleischmannii subsp. fleischmannii</name>
    <dbReference type="NCBI Taxonomy" id="1671902"/>
    <lineage>
        <taxon>Bacteria</taxon>
        <taxon>Bacillati</taxon>
        <taxon>Bacillota</taxon>
        <taxon>Bacilli</taxon>
        <taxon>Bacillales</taxon>
        <taxon>Listeriaceae</taxon>
        <taxon>Listeria</taxon>
    </lineage>
</organism>
<dbReference type="STRING" id="1214117.LFLEISCH_10319"/>
<dbReference type="PANTHER" id="PTHR33545">
    <property type="entry name" value="UPF0750 MEMBRANE PROTEIN YITT-RELATED"/>
    <property type="match status" value="1"/>
</dbReference>
<keyword evidence="5 6" id="KW-0472">Membrane</keyword>
<keyword evidence="2" id="KW-1003">Cell membrane</keyword>
<evidence type="ECO:0000256" key="3">
    <source>
        <dbReference type="ARBA" id="ARBA00022692"/>
    </source>
</evidence>
<dbReference type="InterPro" id="IPR015867">
    <property type="entry name" value="N-reg_PII/ATP_PRibTrfase_C"/>
</dbReference>
<feature type="domain" description="DUF2179" evidence="7">
    <location>
        <begin position="278"/>
        <end position="323"/>
    </location>
</feature>
<sequence length="343" mass="37816">MSKSQITSLDEVSIQSKSGYAILKKDKCGKCYSQEVMKLQVNADILEEQALREVKIRRRRKMKWIFYKILLITIGAILMGVGLELFLVNNQILDGGVVGISIIISQLTPLPLGILTFVLNIPFFIIGYRQIGKVFALFTLYGIAVMSIVTLLLHDLDPVTDDLLLATVFGGVTLGLGVGLVIRNGGALDGTEIVSIIINGKTPFSTGQIIMVINIIIFSIAGFAFNWDRAMYSLITYFLAYKVIDIVIQGMDESKSAFIISRYHEEIGLEIMEQIGKSVTYLDSTGGYSGDANKVIFVIISRFEEVKLKAILDDIDPDAFLAVGGSMSEVRGGQMRTKRTPHL</sequence>
<name>A0A2X3H9K4_9LIST</name>
<dbReference type="Pfam" id="PF10035">
    <property type="entry name" value="DUF2179"/>
    <property type="match status" value="1"/>
</dbReference>
<dbReference type="InterPro" id="IPR019264">
    <property type="entry name" value="DUF2179"/>
</dbReference>
<dbReference type="InterPro" id="IPR051461">
    <property type="entry name" value="UPF0750_membrane"/>
</dbReference>
<evidence type="ECO:0000313" key="8">
    <source>
        <dbReference type="EMBL" id="SQC69177.1"/>
    </source>
</evidence>
<dbReference type="PANTHER" id="PTHR33545:SF3">
    <property type="entry name" value="UPF0750 MEMBRANE PROTEIN YQFU"/>
    <property type="match status" value="1"/>
</dbReference>
<evidence type="ECO:0000256" key="5">
    <source>
        <dbReference type="ARBA" id="ARBA00023136"/>
    </source>
</evidence>
<dbReference type="Pfam" id="PF02588">
    <property type="entry name" value="YitT_membrane"/>
    <property type="match status" value="1"/>
</dbReference>
<accession>A0A2X3H9K4</accession>
<feature type="transmembrane region" description="Helical" evidence="6">
    <location>
        <begin position="65"/>
        <end position="88"/>
    </location>
</feature>
<evidence type="ECO:0000256" key="4">
    <source>
        <dbReference type="ARBA" id="ARBA00022989"/>
    </source>
</evidence>
<feature type="transmembrane region" description="Helical" evidence="6">
    <location>
        <begin position="134"/>
        <end position="152"/>
    </location>
</feature>
<feature type="transmembrane region" description="Helical" evidence="6">
    <location>
        <begin position="203"/>
        <end position="224"/>
    </location>
</feature>
<keyword evidence="4 6" id="KW-1133">Transmembrane helix</keyword>
<proteinExistence type="predicted"/>
<dbReference type="GO" id="GO:0005886">
    <property type="term" value="C:plasma membrane"/>
    <property type="evidence" value="ECO:0007669"/>
    <property type="project" value="UniProtKB-SubCell"/>
</dbReference>
<gene>
    <name evidence="8" type="ORF">NCTC13940_01388</name>
</gene>
<evidence type="ECO:0000256" key="2">
    <source>
        <dbReference type="ARBA" id="ARBA00022475"/>
    </source>
</evidence>
<evidence type="ECO:0000256" key="6">
    <source>
        <dbReference type="SAM" id="Phobius"/>
    </source>
</evidence>
<dbReference type="EMBL" id="UAWT01000013">
    <property type="protein sequence ID" value="SQC69177.1"/>
    <property type="molecule type" value="Genomic_DNA"/>
</dbReference>
<feature type="transmembrane region" description="Helical" evidence="6">
    <location>
        <begin position="100"/>
        <end position="127"/>
    </location>
</feature>